<organism evidence="1">
    <name type="scientific">Anguilla anguilla</name>
    <name type="common">European freshwater eel</name>
    <name type="synonym">Muraena anguilla</name>
    <dbReference type="NCBI Taxonomy" id="7936"/>
    <lineage>
        <taxon>Eukaryota</taxon>
        <taxon>Metazoa</taxon>
        <taxon>Chordata</taxon>
        <taxon>Craniata</taxon>
        <taxon>Vertebrata</taxon>
        <taxon>Euteleostomi</taxon>
        <taxon>Actinopterygii</taxon>
        <taxon>Neopterygii</taxon>
        <taxon>Teleostei</taxon>
        <taxon>Anguilliformes</taxon>
        <taxon>Anguillidae</taxon>
        <taxon>Anguilla</taxon>
    </lineage>
</organism>
<reference evidence="1" key="2">
    <citation type="journal article" date="2015" name="Fish Shellfish Immunol.">
        <title>Early steps in the European eel (Anguilla anguilla)-Vibrio vulnificus interaction in the gills: Role of the RtxA13 toxin.</title>
        <authorList>
            <person name="Callol A."/>
            <person name="Pajuelo D."/>
            <person name="Ebbesson L."/>
            <person name="Teles M."/>
            <person name="MacKenzie S."/>
            <person name="Amaro C."/>
        </authorList>
    </citation>
    <scope>NUCLEOTIDE SEQUENCE</scope>
</reference>
<evidence type="ECO:0000313" key="1">
    <source>
        <dbReference type="EMBL" id="JAH67471.1"/>
    </source>
</evidence>
<proteinExistence type="predicted"/>
<dbReference type="AlphaFoldDB" id="A0A0E9UNY7"/>
<name>A0A0E9UNY7_ANGAN</name>
<accession>A0A0E9UNY7</accession>
<protein>
    <submittedName>
        <fullName evidence="1">Uncharacterized protein</fullName>
    </submittedName>
</protein>
<dbReference type="EMBL" id="GBXM01041106">
    <property type="protein sequence ID" value="JAH67471.1"/>
    <property type="molecule type" value="Transcribed_RNA"/>
</dbReference>
<reference evidence="1" key="1">
    <citation type="submission" date="2014-11" db="EMBL/GenBank/DDBJ databases">
        <authorList>
            <person name="Amaro Gonzalez C."/>
        </authorList>
    </citation>
    <scope>NUCLEOTIDE SEQUENCE</scope>
</reference>
<sequence>MLFRRRITEFLRSTLTCPTAHVW</sequence>
<dbReference type="EMBL" id="GBXM01058020">
    <property type="protein sequence ID" value="JAH50557.1"/>
    <property type="molecule type" value="Transcribed_RNA"/>
</dbReference>